<feature type="coiled-coil region" evidence="1">
    <location>
        <begin position="274"/>
        <end position="301"/>
    </location>
</feature>
<dbReference type="InterPro" id="IPR052270">
    <property type="entry name" value="CACF_protein"/>
</dbReference>
<dbReference type="GO" id="GO:0019902">
    <property type="term" value="F:phosphatase binding"/>
    <property type="evidence" value="ECO:0007669"/>
    <property type="project" value="TreeGrafter"/>
</dbReference>
<feature type="region of interest" description="Disordered" evidence="2">
    <location>
        <begin position="17"/>
        <end position="43"/>
    </location>
</feature>
<feature type="compositionally biased region" description="Polar residues" evidence="2">
    <location>
        <begin position="1183"/>
        <end position="1202"/>
    </location>
</feature>
<name>A0AAW1NYK5_9CHLO</name>
<comment type="caution">
    <text evidence="4">The sequence shown here is derived from an EMBL/GenBank/DDBJ whole genome shotgun (WGS) entry which is preliminary data.</text>
</comment>
<organism evidence="4 5">
    <name type="scientific">Symbiochloris irregularis</name>
    <dbReference type="NCBI Taxonomy" id="706552"/>
    <lineage>
        <taxon>Eukaryota</taxon>
        <taxon>Viridiplantae</taxon>
        <taxon>Chlorophyta</taxon>
        <taxon>core chlorophytes</taxon>
        <taxon>Trebouxiophyceae</taxon>
        <taxon>Trebouxiales</taxon>
        <taxon>Trebouxiaceae</taxon>
        <taxon>Symbiochloris</taxon>
    </lineage>
</organism>
<feature type="compositionally biased region" description="Basic and acidic residues" evidence="2">
    <location>
        <begin position="1260"/>
        <end position="1270"/>
    </location>
</feature>
<dbReference type="Pfam" id="PF08457">
    <property type="entry name" value="Sfi1"/>
    <property type="match status" value="1"/>
</dbReference>
<dbReference type="InterPro" id="IPR013665">
    <property type="entry name" value="Sfi1_dom"/>
</dbReference>
<evidence type="ECO:0000256" key="1">
    <source>
        <dbReference type="SAM" id="Coils"/>
    </source>
</evidence>
<keyword evidence="5" id="KW-1185">Reference proteome</keyword>
<dbReference type="PANTHER" id="PTHR22028:SF9">
    <property type="entry name" value="SFI1 SPINDLE BODY DOMAIN-CONTAINING PROTEIN"/>
    <property type="match status" value="1"/>
</dbReference>
<dbReference type="Proteomes" id="UP001465755">
    <property type="component" value="Unassembled WGS sequence"/>
</dbReference>
<feature type="region of interest" description="Disordered" evidence="2">
    <location>
        <begin position="1183"/>
        <end position="1345"/>
    </location>
</feature>
<gene>
    <name evidence="4" type="ORF">WJX73_008820</name>
</gene>
<feature type="compositionally biased region" description="Basic and acidic residues" evidence="2">
    <location>
        <begin position="1214"/>
        <end position="1223"/>
    </location>
</feature>
<feature type="domain" description="Sfi1 spindle body" evidence="3">
    <location>
        <begin position="347"/>
        <end position="552"/>
    </location>
</feature>
<proteinExistence type="predicted"/>
<evidence type="ECO:0000259" key="3">
    <source>
        <dbReference type="Pfam" id="PF08457"/>
    </source>
</evidence>
<evidence type="ECO:0000256" key="2">
    <source>
        <dbReference type="SAM" id="MobiDB-lite"/>
    </source>
</evidence>
<evidence type="ECO:0000313" key="4">
    <source>
        <dbReference type="EMBL" id="KAK9799746.1"/>
    </source>
</evidence>
<reference evidence="4 5" key="1">
    <citation type="journal article" date="2024" name="Nat. Commun.">
        <title>Phylogenomics reveals the evolutionary origins of lichenization in chlorophyte algae.</title>
        <authorList>
            <person name="Puginier C."/>
            <person name="Libourel C."/>
            <person name="Otte J."/>
            <person name="Skaloud P."/>
            <person name="Haon M."/>
            <person name="Grisel S."/>
            <person name="Petersen M."/>
            <person name="Berrin J.G."/>
            <person name="Delaux P.M."/>
            <person name="Dal Grande F."/>
            <person name="Keller J."/>
        </authorList>
    </citation>
    <scope>NUCLEOTIDE SEQUENCE [LARGE SCALE GENOMIC DNA]</scope>
    <source>
        <strain evidence="4 5">SAG 2036</strain>
    </source>
</reference>
<protein>
    <recommendedName>
        <fullName evidence="3">Sfi1 spindle body domain-containing protein</fullName>
    </recommendedName>
</protein>
<feature type="compositionally biased region" description="Polar residues" evidence="2">
    <location>
        <begin position="1335"/>
        <end position="1345"/>
    </location>
</feature>
<feature type="compositionally biased region" description="Polar residues" evidence="2">
    <location>
        <begin position="23"/>
        <end position="33"/>
    </location>
</feature>
<feature type="compositionally biased region" description="Low complexity" evidence="2">
    <location>
        <begin position="1299"/>
        <end position="1312"/>
    </location>
</feature>
<dbReference type="PANTHER" id="PTHR22028">
    <property type="entry name" value="SFI1 SPINDLE BODY DOMAIN-CONTAINING PROTEIN-RELATED"/>
    <property type="match status" value="1"/>
</dbReference>
<sequence length="1345" mass="148887">MKVPPLDLSRKRPLAEGDLIAASTDQASEISRSTGRHDFGRGDQVPLSQRARISRQNGAATARPAADSRAAMQRAYTAGQTRIRPVATKTSRLETGDVVAFFRQGQALMVQSVESTASDSKLYVLIESDQRDADQQGTPLLVHRRDNVFGFQAPEADHRFLKPTLRANQRLVFAIQNFAVNESWEVVGGDPDVAWEERAFTLCCPQLPGFKLEVTMRRLGRWDTPDGKCNTARSILRSAHHSAAHDQGMEDTISVVKTGYDDLMTLATLSKQRLMEEQETNARLRAAAADYRAEMEAEVAKMRSDIGGLLGMVHSRDHELAAADAANSKIRTVALNMQARYAVNGMARVCFAAWREFSRSMIHRKDLAARQQMRNEGRWIQAIFDGWRTMAEQSKERLEQASRSGVRIIMQRRGDCFRTWKQHAEATSALLVQAKRSSERKRLTAFLRSWRAFAAARREASAHADNLAELHNAATLGNALQAWSAAVQHSRFASAYAHDLAASANLRLLGGVFSRWRALLVSAADTSAAAQLMHARAQERHLKQMLHSWRAQVHAKAAARHVAEAMGQQHDRQALHVGFNAFLMLSERGHEIEVKVAGLASANRLCQVAGIFSAWKEVAASLAATQQLIAGVQRQAQRRTVLIAFRSWQDETSRTVYLDNKADKLKRRLDDRRRSAVMRAWRNSQQQQQSTVAAFKDRQDKHMLLQALQWWRVLSKVQLHNQQIQAFMERKRARTAMAAAFGALQAHAAMKLEARLAAEDQYARIQLRLQAATTTTAFAVWRDLTADLKIRRDHADSMALARSAKLAEATLSAWDAHLQDKKAEMQSFLAARRLLERSCVRRVLLAWKVHMQDRQDARSVLQDVIQQTCNTSAADALLAWKAMAGDAKRLTLAASRIRARRAAALMRRGVEAWKEMVDRREQAAAILKQVADSASLQASTSLNVPTTASVREARLSASFASWHGFAQESKRHASIVATLRARRQHRLAAEAMAAWKDLLALAKGATDEAERRHHMKRLGLLELGFSMWQEGIQADRALKHRIATNVFAKHTCFKVLQKIWWEDFTARFESTMDSLHSRAAATLQDPLPQHWRSGQTISAGHGAQPMPLDEAENLAPAMGPAPFATPAFMDARSTQTTPYTAAHSVMLMATPKTAGLSPQELTRGMTEGVFQKPTGMMIQVTSEVQEAEQSGPLSIKSSPSQEKSPDKAPQQAPAEKECIRDSDIPSDDEDGAAPGTPEGELRPLVGGPLHISDDPSEPADSPRGDSKRGGDGLAASFAQWARPFDLDVYKRMRTPSRASPESKTPSTSTPERSGPHLNASPSHLKPQGDSAKTPAPSSVGSCRGA</sequence>
<keyword evidence="1" id="KW-0175">Coiled coil</keyword>
<dbReference type="EMBL" id="JALJOQ010000088">
    <property type="protein sequence ID" value="KAK9799746.1"/>
    <property type="molecule type" value="Genomic_DNA"/>
</dbReference>
<accession>A0AAW1NYK5</accession>
<evidence type="ECO:0000313" key="5">
    <source>
        <dbReference type="Proteomes" id="UP001465755"/>
    </source>
</evidence>